<sequence>MPSDARLKLLEREKALTRLSDELARERAALPWEEVTAEYVFDTEHGPRTLAELFDGRSQLLVYHFMFAPDEQRVCASCTSIAHHMDLPRVYLEHHDVTWTAVSRAPLQQLLAYRERMGWTLPWASSYGSDFNFDFHVSSTVERPIAEYNFRAWPADEPYVGELPGMSAFALRDGKVFHTYSAYARGLDATWGIYQWLDRAPLGRNEADGYWFKRPDELGAAVA</sequence>
<dbReference type="EMBL" id="RBIL01000001">
    <property type="protein sequence ID" value="RKQ91166.1"/>
    <property type="molecule type" value="Genomic_DNA"/>
</dbReference>
<reference evidence="1 2" key="1">
    <citation type="submission" date="2018-10" db="EMBL/GenBank/DDBJ databases">
        <title>Genomic Encyclopedia of Archaeal and Bacterial Type Strains, Phase II (KMG-II): from individual species to whole genera.</title>
        <authorList>
            <person name="Goeker M."/>
        </authorList>
    </citation>
    <scope>NUCLEOTIDE SEQUENCE [LARGE SCALE GENOMIC DNA]</scope>
    <source>
        <strain evidence="1 2">DSM 14954</strain>
    </source>
</reference>
<organism evidence="1 2">
    <name type="scientific">Solirubrobacter pauli</name>
    <dbReference type="NCBI Taxonomy" id="166793"/>
    <lineage>
        <taxon>Bacteria</taxon>
        <taxon>Bacillati</taxon>
        <taxon>Actinomycetota</taxon>
        <taxon>Thermoleophilia</taxon>
        <taxon>Solirubrobacterales</taxon>
        <taxon>Solirubrobacteraceae</taxon>
        <taxon>Solirubrobacter</taxon>
    </lineage>
</organism>
<name>A0A660L9V5_9ACTN</name>
<evidence type="ECO:0000313" key="2">
    <source>
        <dbReference type="Proteomes" id="UP000278962"/>
    </source>
</evidence>
<dbReference type="RefSeq" id="WP_121248549.1">
    <property type="nucleotide sequence ID" value="NZ_RBIL01000001.1"/>
</dbReference>
<proteinExistence type="predicted"/>
<accession>A0A660L9V5</accession>
<dbReference type="Proteomes" id="UP000278962">
    <property type="component" value="Unassembled WGS sequence"/>
</dbReference>
<evidence type="ECO:0000313" key="1">
    <source>
        <dbReference type="EMBL" id="RKQ91166.1"/>
    </source>
</evidence>
<dbReference type="Pfam" id="PF05988">
    <property type="entry name" value="DUF899"/>
    <property type="match status" value="1"/>
</dbReference>
<protein>
    <submittedName>
        <fullName evidence="1">Putative dithiol-disulfide oxidoreductase (DUF899 family)</fullName>
    </submittedName>
</protein>
<dbReference type="OrthoDB" id="4721017at2"/>
<dbReference type="InterPro" id="IPR010296">
    <property type="entry name" value="DUF899_thioredox"/>
</dbReference>
<comment type="caution">
    <text evidence="1">The sequence shown here is derived from an EMBL/GenBank/DDBJ whole genome shotgun (WGS) entry which is preliminary data.</text>
</comment>
<keyword evidence="2" id="KW-1185">Reference proteome</keyword>
<dbReference type="AlphaFoldDB" id="A0A660L9V5"/>
<gene>
    <name evidence="1" type="ORF">C8N24_0986</name>
</gene>